<name>A0A173WK21_9ACTN</name>
<evidence type="ECO:0008006" key="3">
    <source>
        <dbReference type="Google" id="ProtNLM"/>
    </source>
</evidence>
<protein>
    <recommendedName>
        <fullName evidence="3">AbiEi antitoxin C-terminal domain-containing protein</fullName>
    </recommendedName>
</protein>
<evidence type="ECO:0000313" key="1">
    <source>
        <dbReference type="EMBL" id="CUN38837.1"/>
    </source>
</evidence>
<organism evidence="1 2">
    <name type="scientific">Collinsella aerofaciens</name>
    <dbReference type="NCBI Taxonomy" id="74426"/>
    <lineage>
        <taxon>Bacteria</taxon>
        <taxon>Bacillati</taxon>
        <taxon>Actinomycetota</taxon>
        <taxon>Coriobacteriia</taxon>
        <taxon>Coriobacteriales</taxon>
        <taxon>Coriobacteriaceae</taxon>
        <taxon>Collinsella</taxon>
    </lineage>
</organism>
<gene>
    <name evidence="1" type="ORF">ERS852381_00127</name>
</gene>
<proteinExistence type="predicted"/>
<evidence type="ECO:0000313" key="2">
    <source>
        <dbReference type="Proteomes" id="UP000095468"/>
    </source>
</evidence>
<sequence>MTHCNDQLIDQLLTQAEQEGRCLIPPSTAIRKALLRRIGSAVVSPMPGLFARKTRWDELNRAQRHCEIIRALAIIHPDWTFCSFSAACLLGLEVSWRHLNVVHVCSSTKPSARPGAHIQRHQIEPAGAIRRAGISVTPPIQTATDCLLQTGFADGMPIADSAISKLGLAREQLMEAVEQRATARNGRAIRTALTTLRYADARAESGGESVARAVMIETGFAPDWLQYELTDPFDSAKPIRTDFTWERQARELTLGELDGLIKYTDQTMLAGRTTAEALVAERQREAHLSLYGHPLLRFTMNEVRSAGVLAKKLQTAGIRQTALPTWLNEVDL</sequence>
<dbReference type="AlphaFoldDB" id="A0A173WK21"/>
<reference evidence="1 2" key="1">
    <citation type="submission" date="2015-09" db="EMBL/GenBank/DDBJ databases">
        <authorList>
            <consortium name="Pathogen Informatics"/>
        </authorList>
    </citation>
    <scope>NUCLEOTIDE SEQUENCE [LARGE SCALE GENOMIC DNA]</scope>
    <source>
        <strain evidence="1 2">2789STDY5608823</strain>
    </source>
</reference>
<dbReference type="Proteomes" id="UP000095468">
    <property type="component" value="Unassembled WGS sequence"/>
</dbReference>
<dbReference type="EMBL" id="CYYP01000001">
    <property type="protein sequence ID" value="CUN38837.1"/>
    <property type="molecule type" value="Genomic_DNA"/>
</dbReference>
<accession>A0A173WK21</accession>
<dbReference type="RefSeq" id="WP_055285178.1">
    <property type="nucleotide sequence ID" value="NZ_CYYP01000001.1"/>
</dbReference>